<feature type="domain" description="VOC" evidence="3">
    <location>
        <begin position="5"/>
        <end position="131"/>
    </location>
</feature>
<sequence length="298" mass="33680">MVIRRALHYVLKVANLADNVKFFRDQLGMTVLRHEVFDSGCEAACNGPYDNKWSKTMIGYGPEDDYFVLELTYNYSVGKYNLGNDINYLKIKAAADLFNKIKESEREESQESDETLELVSPDGYKFIVEQLEEGKKTDVTQVCLSCIDLNKSKNYWINLLKCELYSESERELVFGYSDKQTSLKLIKIDSELNHATAYGRIAFSCPASELKSIEALVADNKHTILTPYISLDTPGKASVEVVILADPDGHEICFVGDEGFRELSKVDPDANKLIDQSIADDKSAEWFAKKKKFKKDAS</sequence>
<dbReference type="InterPro" id="IPR029068">
    <property type="entry name" value="Glyas_Bleomycin-R_OHBP_Dase"/>
</dbReference>
<dbReference type="EMBL" id="JAIFTH010000251">
    <property type="protein sequence ID" value="KAG9510038.1"/>
    <property type="molecule type" value="Genomic_DNA"/>
</dbReference>
<dbReference type="Gene3D" id="3.10.180.10">
    <property type="entry name" value="2,3-Dihydroxybiphenyl 1,2-Dioxygenase, domain 1"/>
    <property type="match status" value="2"/>
</dbReference>
<dbReference type="SUPFAM" id="SSF54593">
    <property type="entry name" value="Glyoxalase/Bleomycin resistance protein/Dihydroxybiphenyl dioxygenase"/>
    <property type="match status" value="2"/>
</dbReference>
<dbReference type="Pfam" id="PF21701">
    <property type="entry name" value="GLOD4_C"/>
    <property type="match status" value="1"/>
</dbReference>
<name>A0ABQ7S9G0_9ACAR</name>
<dbReference type="CDD" id="cd16357">
    <property type="entry name" value="GLOD4_C"/>
    <property type="match status" value="1"/>
</dbReference>
<accession>A0ABQ7S9G0</accession>
<dbReference type="InterPro" id="IPR037523">
    <property type="entry name" value="VOC_core"/>
</dbReference>
<proteinExistence type="inferred from homology"/>
<dbReference type="InterPro" id="IPR043194">
    <property type="entry name" value="GLOD4_C"/>
</dbReference>
<dbReference type="PANTHER" id="PTHR46466">
    <property type="entry name" value="GLYOXALASE DOMAIN-CONTAINING PROTEIN 4"/>
    <property type="match status" value="1"/>
</dbReference>
<comment type="caution">
    <text evidence="4">The sequence shown here is derived from an EMBL/GenBank/DDBJ whole genome shotgun (WGS) entry which is preliminary data.</text>
</comment>
<evidence type="ECO:0000313" key="5">
    <source>
        <dbReference type="Proteomes" id="UP000825002"/>
    </source>
</evidence>
<dbReference type="PROSITE" id="PS51819">
    <property type="entry name" value="VOC"/>
    <property type="match status" value="1"/>
</dbReference>
<evidence type="ECO:0000259" key="3">
    <source>
        <dbReference type="PROSITE" id="PS51819"/>
    </source>
</evidence>
<organism evidence="4 5">
    <name type="scientific">Fragariocoptes setiger</name>
    <dbReference type="NCBI Taxonomy" id="1670756"/>
    <lineage>
        <taxon>Eukaryota</taxon>
        <taxon>Metazoa</taxon>
        <taxon>Ecdysozoa</taxon>
        <taxon>Arthropoda</taxon>
        <taxon>Chelicerata</taxon>
        <taxon>Arachnida</taxon>
        <taxon>Acari</taxon>
        <taxon>Acariformes</taxon>
        <taxon>Trombidiformes</taxon>
        <taxon>Prostigmata</taxon>
        <taxon>Eupodina</taxon>
        <taxon>Eriophyoidea</taxon>
        <taxon>Phytoptidae</taxon>
        <taxon>Fragariocoptes</taxon>
    </lineage>
</organism>
<reference evidence="4 5" key="1">
    <citation type="submission" date="2020-10" db="EMBL/GenBank/DDBJ databases">
        <authorList>
            <person name="Klimov P.B."/>
            <person name="Dyachkov S.M."/>
            <person name="Chetverikov P.E."/>
        </authorList>
    </citation>
    <scope>NUCLEOTIDE SEQUENCE [LARGE SCALE GENOMIC DNA]</scope>
    <source>
        <strain evidence="4">BMOC 18-1129-001#AD2665</strain>
        <tissue evidence="4">Entire mites</tissue>
    </source>
</reference>
<dbReference type="PANTHER" id="PTHR46466:SF1">
    <property type="entry name" value="GLYOXALASE DOMAIN-CONTAINING PROTEIN 4"/>
    <property type="match status" value="1"/>
</dbReference>
<protein>
    <submittedName>
        <fullName evidence="4">Glyoxalase domain-containing protein 4</fullName>
    </submittedName>
</protein>
<keyword evidence="5" id="KW-1185">Reference proteome</keyword>
<comment type="similarity">
    <text evidence="1">Belongs to the glyoxalase I family.</text>
</comment>
<feature type="non-terminal residue" evidence="4">
    <location>
        <position position="1"/>
    </location>
</feature>
<evidence type="ECO:0000256" key="1">
    <source>
        <dbReference type="ARBA" id="ARBA00010363"/>
    </source>
</evidence>
<dbReference type="Proteomes" id="UP000825002">
    <property type="component" value="Unassembled WGS sequence"/>
</dbReference>
<evidence type="ECO:0000256" key="2">
    <source>
        <dbReference type="ARBA" id="ARBA00022737"/>
    </source>
</evidence>
<gene>
    <name evidence="4" type="primary">Glod4</name>
    <name evidence="4" type="ORF">GZH46_01427</name>
</gene>
<dbReference type="InterPro" id="IPR043193">
    <property type="entry name" value="GLOD4"/>
</dbReference>
<evidence type="ECO:0000313" key="4">
    <source>
        <dbReference type="EMBL" id="KAG9510038.1"/>
    </source>
</evidence>
<keyword evidence="2" id="KW-0677">Repeat</keyword>